<keyword evidence="7 11" id="KW-0274">FAD</keyword>
<feature type="signal peptide" evidence="13">
    <location>
        <begin position="1"/>
        <end position="23"/>
    </location>
</feature>
<dbReference type="SUPFAM" id="SSF143631">
    <property type="entry name" value="ApbE-like"/>
    <property type="match status" value="1"/>
</dbReference>
<accession>A0A327WPB7</accession>
<evidence type="ECO:0000256" key="8">
    <source>
        <dbReference type="ARBA" id="ARBA00022842"/>
    </source>
</evidence>
<sequence length="346" mass="37750">MSRVQRCLLPALILFTLAACSQAPEPQVMRGNIFGTFFEVSLGTQHANADLTEVEAGVMDVLNEVDRQMSTYRDDSVLNRINRAELHTEVAVDPELMLVLQRSEAIARMSEGAFDHTVGGLVNLWGFGPEGRVTSRPSQSELESRLEQVGYHFVHLDTDAQTVTRSSDVFVDLSGIAKGYAVDAVSQYLNQQGITNHLVNIGGDIYASGQRTADMRWRVGIEAPVNDRQVVQHILPIQDVAMLGSGDYRNYFESEGVRYSHTIDPTTGEPIAHKLAAVTVLGDNATDADGFASAILVLGPERGLAFANHHNIAALLIVREADGYVSFESNAFSADYAADMTVPRVQ</sequence>
<evidence type="ECO:0000313" key="14">
    <source>
        <dbReference type="EMBL" id="RAJ93584.1"/>
    </source>
</evidence>
<reference evidence="15 17" key="1">
    <citation type="journal article" date="2018" name="Front. Microbiol.">
        <title>Genome-Based Analysis Reveals the Taxonomy and Diversity of the Family Idiomarinaceae.</title>
        <authorList>
            <person name="Liu Y."/>
            <person name="Lai Q."/>
            <person name="Shao Z."/>
        </authorList>
    </citation>
    <scope>NUCLEOTIDE SEQUENCE [LARGE SCALE GENOMIC DNA]</scope>
    <source>
        <strain evidence="15 17">CF12-14</strain>
    </source>
</reference>
<comment type="catalytic activity">
    <reaction evidence="10 11 13">
        <text>L-threonyl-[protein] + FAD = FMN-L-threonyl-[protein] + AMP + H(+)</text>
        <dbReference type="Rhea" id="RHEA:36847"/>
        <dbReference type="Rhea" id="RHEA-COMP:11060"/>
        <dbReference type="Rhea" id="RHEA-COMP:11061"/>
        <dbReference type="ChEBI" id="CHEBI:15378"/>
        <dbReference type="ChEBI" id="CHEBI:30013"/>
        <dbReference type="ChEBI" id="CHEBI:57692"/>
        <dbReference type="ChEBI" id="CHEBI:74257"/>
        <dbReference type="ChEBI" id="CHEBI:456215"/>
        <dbReference type="EC" id="2.7.1.180"/>
    </reaction>
</comment>
<evidence type="ECO:0000256" key="12">
    <source>
        <dbReference type="PIRSR" id="PIRSR006268-2"/>
    </source>
</evidence>
<dbReference type="AlphaFoldDB" id="A0A327WPB7"/>
<dbReference type="RefSeq" id="WP_111570424.1">
    <property type="nucleotide sequence ID" value="NZ_PIPK01000018.1"/>
</dbReference>
<dbReference type="OrthoDB" id="9778595at2"/>
<gene>
    <name evidence="14" type="ORF">B0I24_11835</name>
    <name evidence="15" type="ORF">CWE07_13430</name>
</gene>
<dbReference type="PIRSF" id="PIRSF006268">
    <property type="entry name" value="ApbE"/>
    <property type="match status" value="1"/>
</dbReference>
<dbReference type="EMBL" id="QLMD01000018">
    <property type="protein sequence ID" value="RAJ93584.1"/>
    <property type="molecule type" value="Genomic_DNA"/>
</dbReference>
<dbReference type="EMBL" id="PIPK01000018">
    <property type="protein sequence ID" value="RUO18784.1"/>
    <property type="molecule type" value="Genomic_DNA"/>
</dbReference>
<dbReference type="Pfam" id="PF02424">
    <property type="entry name" value="ApbE"/>
    <property type="match status" value="1"/>
</dbReference>
<dbReference type="PANTHER" id="PTHR30040">
    <property type="entry name" value="THIAMINE BIOSYNTHESIS LIPOPROTEIN APBE"/>
    <property type="match status" value="1"/>
</dbReference>
<evidence type="ECO:0000256" key="6">
    <source>
        <dbReference type="ARBA" id="ARBA00022723"/>
    </source>
</evidence>
<dbReference type="GO" id="GO:0016740">
    <property type="term" value="F:transferase activity"/>
    <property type="evidence" value="ECO:0007669"/>
    <property type="project" value="UniProtKB-UniRule"/>
</dbReference>
<evidence type="ECO:0000313" key="16">
    <source>
        <dbReference type="Proteomes" id="UP000249203"/>
    </source>
</evidence>
<dbReference type="PROSITE" id="PS51257">
    <property type="entry name" value="PROKAR_LIPOPROTEIN"/>
    <property type="match status" value="1"/>
</dbReference>
<dbReference type="Proteomes" id="UP000287865">
    <property type="component" value="Unassembled WGS sequence"/>
</dbReference>
<evidence type="ECO:0000256" key="2">
    <source>
        <dbReference type="ARBA" id="ARBA00011955"/>
    </source>
</evidence>
<protein>
    <recommendedName>
        <fullName evidence="3 11">FAD:protein FMN transferase</fullName>
        <ecNumber evidence="2 11">2.7.1.180</ecNumber>
    </recommendedName>
    <alternativeName>
        <fullName evidence="9 11">Flavin transferase</fullName>
    </alternativeName>
</protein>
<evidence type="ECO:0000256" key="3">
    <source>
        <dbReference type="ARBA" id="ARBA00016337"/>
    </source>
</evidence>
<keyword evidence="6 11" id="KW-0479">Metal-binding</keyword>
<feature type="binding site" evidence="12">
    <location>
        <position position="293"/>
    </location>
    <ligand>
        <name>Mg(2+)</name>
        <dbReference type="ChEBI" id="CHEBI:18420"/>
    </ligand>
</feature>
<proteinExistence type="inferred from homology"/>
<evidence type="ECO:0000256" key="9">
    <source>
        <dbReference type="ARBA" id="ARBA00031306"/>
    </source>
</evidence>
<reference evidence="14 16" key="2">
    <citation type="submission" date="2018-06" db="EMBL/GenBank/DDBJ databases">
        <title>Genomic Encyclopedia of Type Strains, Phase III (KMG-III): the genomes of soil and plant-associated and newly described type strains.</title>
        <authorList>
            <person name="Whitman W."/>
        </authorList>
    </citation>
    <scope>NUCLEOTIDE SEQUENCE [LARGE SCALE GENOMIC DNA]</scope>
    <source>
        <strain evidence="14 16">CGMCC 1.15366</strain>
    </source>
</reference>
<name>A0A327WPB7_9GAMM</name>
<dbReference type="InterPro" id="IPR024932">
    <property type="entry name" value="ApbE"/>
</dbReference>
<dbReference type="PANTHER" id="PTHR30040:SF2">
    <property type="entry name" value="FAD:PROTEIN FMN TRANSFERASE"/>
    <property type="match status" value="1"/>
</dbReference>
<keyword evidence="17" id="KW-1185">Reference proteome</keyword>
<feature type="chain" id="PRO_5016189707" description="FAD:protein FMN transferase" evidence="13">
    <location>
        <begin position="24"/>
        <end position="346"/>
    </location>
</feature>
<evidence type="ECO:0000256" key="7">
    <source>
        <dbReference type="ARBA" id="ARBA00022827"/>
    </source>
</evidence>
<comment type="cofactor">
    <cofactor evidence="12">
        <name>Mg(2+)</name>
        <dbReference type="ChEBI" id="CHEBI:18420"/>
    </cofactor>
    <cofactor evidence="12">
        <name>Mn(2+)</name>
        <dbReference type="ChEBI" id="CHEBI:29035"/>
    </cofactor>
    <text evidence="12">Magnesium. Can also use manganese.</text>
</comment>
<comment type="caution">
    <text evidence="14">The sequence shown here is derived from an EMBL/GenBank/DDBJ whole genome shotgun (WGS) entry which is preliminary data.</text>
</comment>
<comment type="similarity">
    <text evidence="1 11 13">Belongs to the ApbE family.</text>
</comment>
<evidence type="ECO:0000256" key="10">
    <source>
        <dbReference type="ARBA" id="ARBA00048540"/>
    </source>
</evidence>
<dbReference type="GO" id="GO:0046872">
    <property type="term" value="F:metal ion binding"/>
    <property type="evidence" value="ECO:0007669"/>
    <property type="project" value="UniProtKB-UniRule"/>
</dbReference>
<dbReference type="EC" id="2.7.1.180" evidence="2 11"/>
<dbReference type="InterPro" id="IPR003374">
    <property type="entry name" value="ApbE-like_sf"/>
</dbReference>
<feature type="binding site" evidence="12">
    <location>
        <position position="289"/>
    </location>
    <ligand>
        <name>Mg(2+)</name>
        <dbReference type="ChEBI" id="CHEBI:18420"/>
    </ligand>
</feature>
<keyword evidence="5 11" id="KW-0808">Transferase</keyword>
<keyword evidence="13" id="KW-0472">Membrane</keyword>
<keyword evidence="13" id="KW-1003">Cell membrane</keyword>
<dbReference type="GO" id="GO:0005886">
    <property type="term" value="C:plasma membrane"/>
    <property type="evidence" value="ECO:0007669"/>
    <property type="project" value="UniProtKB-SubCell"/>
</dbReference>
<evidence type="ECO:0000256" key="13">
    <source>
        <dbReference type="RuleBase" id="RU363002"/>
    </source>
</evidence>
<comment type="function">
    <text evidence="13">Flavin transferase that catalyzes the transfer of the FMN moiety of FAD and its covalent binding to the hydroxyl group of a threonine residue in a target flavoprotein.</text>
</comment>
<evidence type="ECO:0000256" key="5">
    <source>
        <dbReference type="ARBA" id="ARBA00022679"/>
    </source>
</evidence>
<keyword evidence="4 11" id="KW-0285">Flavoprotein</keyword>
<keyword evidence="13" id="KW-0732">Signal</keyword>
<evidence type="ECO:0000313" key="15">
    <source>
        <dbReference type="EMBL" id="RUO18784.1"/>
    </source>
</evidence>
<evidence type="ECO:0000313" key="17">
    <source>
        <dbReference type="Proteomes" id="UP000287865"/>
    </source>
</evidence>
<evidence type="ECO:0000256" key="4">
    <source>
        <dbReference type="ARBA" id="ARBA00022630"/>
    </source>
</evidence>
<dbReference type="Gene3D" id="3.10.520.10">
    <property type="entry name" value="ApbE-like domains"/>
    <property type="match status" value="1"/>
</dbReference>
<evidence type="ECO:0000256" key="1">
    <source>
        <dbReference type="ARBA" id="ARBA00008282"/>
    </source>
</evidence>
<keyword evidence="13" id="KW-0997">Cell inner membrane</keyword>
<evidence type="ECO:0000256" key="11">
    <source>
        <dbReference type="PIRNR" id="PIRNR006268"/>
    </source>
</evidence>
<feature type="binding site" evidence="12">
    <location>
        <position position="175"/>
    </location>
    <ligand>
        <name>Mg(2+)</name>
        <dbReference type="ChEBI" id="CHEBI:18420"/>
    </ligand>
</feature>
<dbReference type="Proteomes" id="UP000249203">
    <property type="component" value="Unassembled WGS sequence"/>
</dbReference>
<comment type="subcellular location">
    <subcellularLocation>
        <location evidence="13">Cell inner membrane</location>
        <topology evidence="13">Lipid-anchor</topology>
        <orientation evidence="13">Periplasmic side</orientation>
    </subcellularLocation>
</comment>
<organism evidence="14 16">
    <name type="scientific">Aliidiomarina maris</name>
    <dbReference type="NCBI Taxonomy" id="531312"/>
    <lineage>
        <taxon>Bacteria</taxon>
        <taxon>Pseudomonadati</taxon>
        <taxon>Pseudomonadota</taxon>
        <taxon>Gammaproteobacteria</taxon>
        <taxon>Alteromonadales</taxon>
        <taxon>Idiomarinaceae</taxon>
        <taxon>Aliidiomarina</taxon>
    </lineage>
</organism>
<keyword evidence="8 11" id="KW-0460">Magnesium</keyword>
<keyword evidence="13 14" id="KW-0449">Lipoprotein</keyword>